<evidence type="ECO:0000256" key="9">
    <source>
        <dbReference type="HAMAP-Rule" id="MF_00478"/>
    </source>
</evidence>
<comment type="subunit">
    <text evidence="9">The complex is composed of six subunits: RnfA, RnfB, RnfC, RnfD, RnfE and RnfG.</text>
</comment>
<evidence type="ECO:0000256" key="3">
    <source>
        <dbReference type="ARBA" id="ARBA00022519"/>
    </source>
</evidence>
<dbReference type="GO" id="GO:0012505">
    <property type="term" value="C:endomembrane system"/>
    <property type="evidence" value="ECO:0007669"/>
    <property type="project" value="UniProtKB-SubCell"/>
</dbReference>
<keyword evidence="8 9" id="KW-0472">Membrane</keyword>
<protein>
    <recommendedName>
        <fullName evidence="9">Ion-translocating oxidoreductase complex subunit E</fullName>
        <ecNumber evidence="9">7.-.-.-</ecNumber>
    </recommendedName>
    <alternativeName>
        <fullName evidence="9">Rnf electron transport complex subunit E</fullName>
    </alternativeName>
</protein>
<evidence type="ECO:0000256" key="7">
    <source>
        <dbReference type="ARBA" id="ARBA00022989"/>
    </source>
</evidence>
<dbReference type="NCBIfam" id="TIGR01948">
    <property type="entry name" value="rnfE"/>
    <property type="match status" value="1"/>
</dbReference>
<reference evidence="10 11" key="1">
    <citation type="submission" date="2019-12" db="EMBL/GenBank/DDBJ databases">
        <title>The complete genome of the thermophilic, anoxygenic phototrophic gammaproteobacterium Thermochromatium tepidum.</title>
        <authorList>
            <person name="Sattley W.M."/>
            <person name="Swingley W.D."/>
            <person name="Burchell B.M."/>
            <person name="Gurbani S.A."/>
            <person name="Kujawa C.M."/>
            <person name="Nuccio D.A."/>
            <person name="Schladweiler J."/>
            <person name="Shaffer K.N."/>
            <person name="Stokes L.M."/>
            <person name="Touchman J.W."/>
            <person name="Blankenship R.E."/>
            <person name="Madigan M.T."/>
        </authorList>
    </citation>
    <scope>NUCLEOTIDE SEQUENCE [LARGE SCALE GENOMIC DNA]</scope>
    <source>
        <strain evidence="10 11">ATCC 43061</strain>
    </source>
</reference>
<dbReference type="AlphaFoldDB" id="A0A6I6EHW6"/>
<name>A0A6I6EHW6_THETI</name>
<dbReference type="Proteomes" id="UP000426424">
    <property type="component" value="Chromosome"/>
</dbReference>
<dbReference type="PANTHER" id="PTHR30586">
    <property type="entry name" value="ELECTRON TRANSPORT COMPLEX PROTEIN RNFE"/>
    <property type="match status" value="1"/>
</dbReference>
<dbReference type="KEGG" id="ttp:E6P07_07550"/>
<evidence type="ECO:0000256" key="4">
    <source>
        <dbReference type="ARBA" id="ARBA00022692"/>
    </source>
</evidence>
<proteinExistence type="inferred from homology"/>
<dbReference type="InterPro" id="IPR003667">
    <property type="entry name" value="NqrDE/RnfAE"/>
</dbReference>
<sequence length="233" mass="25317">MAEANQDGAKPTASTPLLTQEETLTADTFIRGLWKENPVFVMLLGMCPTLAVTNSTINALGMGLSTTFVLVFSGILVSLLRHWIPKQVRIASYIVIIATFVTLVDYAIQAISLELYSALGAFIQLIVVNCVILGRAESYASKQRVLPTIVNSLGTGVGFTLALLALGTVREILGQGTLLGIPLFGPDFQPWLVMILPPGGFFVLGAWLLLFNWRRLRLERRAKQSTGVLADAR</sequence>
<dbReference type="GO" id="GO:0022900">
    <property type="term" value="P:electron transport chain"/>
    <property type="evidence" value="ECO:0007669"/>
    <property type="project" value="UniProtKB-UniRule"/>
</dbReference>
<feature type="transmembrane region" description="Helical" evidence="9">
    <location>
        <begin position="188"/>
        <end position="211"/>
    </location>
</feature>
<feature type="transmembrane region" description="Helical" evidence="9">
    <location>
        <begin position="145"/>
        <end position="168"/>
    </location>
</feature>
<gene>
    <name evidence="9" type="primary">rnfE</name>
    <name evidence="10" type="ORF">E6P07_07550</name>
</gene>
<organism evidence="10 11">
    <name type="scientific">Thermochromatium tepidum ATCC 43061</name>
    <dbReference type="NCBI Taxonomy" id="316276"/>
    <lineage>
        <taxon>Bacteria</taxon>
        <taxon>Pseudomonadati</taxon>
        <taxon>Pseudomonadota</taxon>
        <taxon>Gammaproteobacteria</taxon>
        <taxon>Chromatiales</taxon>
        <taxon>Chromatiaceae</taxon>
        <taxon>Thermochromatium</taxon>
    </lineage>
</organism>
<keyword evidence="9" id="KW-1003">Cell membrane</keyword>
<dbReference type="HAMAP" id="MF_00478">
    <property type="entry name" value="RsxE_RnfE"/>
    <property type="match status" value="1"/>
</dbReference>
<dbReference type="EC" id="7.-.-.-" evidence="9"/>
<dbReference type="PIRSF" id="PIRSF006102">
    <property type="entry name" value="NQR_DE"/>
    <property type="match status" value="1"/>
</dbReference>
<dbReference type="OrthoDB" id="9782945at2"/>
<keyword evidence="7 9" id="KW-1133">Transmembrane helix</keyword>
<keyword evidence="5 9" id="KW-1278">Translocase</keyword>
<dbReference type="RefSeq" id="WP_153975041.1">
    <property type="nucleotide sequence ID" value="NZ_CP039268.1"/>
</dbReference>
<keyword evidence="4 9" id="KW-0812">Transmembrane</keyword>
<keyword evidence="11" id="KW-1185">Reference proteome</keyword>
<dbReference type="PANTHER" id="PTHR30586:SF0">
    <property type="entry name" value="ION-TRANSLOCATING OXIDOREDUCTASE COMPLEX SUBUNIT E"/>
    <property type="match status" value="1"/>
</dbReference>
<keyword evidence="6 9" id="KW-0249">Electron transport</keyword>
<keyword evidence="2 9" id="KW-0813">Transport</keyword>
<evidence type="ECO:0000256" key="5">
    <source>
        <dbReference type="ARBA" id="ARBA00022967"/>
    </source>
</evidence>
<dbReference type="EMBL" id="CP039268">
    <property type="protein sequence ID" value="QGU32847.1"/>
    <property type="molecule type" value="Genomic_DNA"/>
</dbReference>
<evidence type="ECO:0000256" key="2">
    <source>
        <dbReference type="ARBA" id="ARBA00022448"/>
    </source>
</evidence>
<dbReference type="GO" id="GO:0005886">
    <property type="term" value="C:plasma membrane"/>
    <property type="evidence" value="ECO:0007669"/>
    <property type="project" value="UniProtKB-SubCell"/>
</dbReference>
<evidence type="ECO:0000313" key="10">
    <source>
        <dbReference type="EMBL" id="QGU32847.1"/>
    </source>
</evidence>
<feature type="transmembrane region" description="Helical" evidence="9">
    <location>
        <begin position="90"/>
        <end position="109"/>
    </location>
</feature>
<keyword evidence="3 9" id="KW-0997">Cell inner membrane</keyword>
<dbReference type="InterPro" id="IPR010968">
    <property type="entry name" value="RnfE"/>
</dbReference>
<feature type="transmembrane region" description="Helical" evidence="9">
    <location>
        <begin position="63"/>
        <end position="83"/>
    </location>
</feature>
<dbReference type="NCBIfam" id="NF009070">
    <property type="entry name" value="PRK12405.1"/>
    <property type="match status" value="1"/>
</dbReference>
<comment type="subcellular location">
    <subcellularLocation>
        <location evidence="9">Cell inner membrane</location>
        <topology evidence="9">Multi-pass membrane protein</topology>
    </subcellularLocation>
    <subcellularLocation>
        <location evidence="1">Endomembrane system</location>
        <topology evidence="1">Multi-pass membrane protein</topology>
    </subcellularLocation>
</comment>
<dbReference type="Pfam" id="PF02508">
    <property type="entry name" value="Rnf-Nqr"/>
    <property type="match status" value="1"/>
</dbReference>
<evidence type="ECO:0000256" key="8">
    <source>
        <dbReference type="ARBA" id="ARBA00023136"/>
    </source>
</evidence>
<comment type="similarity">
    <text evidence="9">Belongs to the NqrDE/RnfAE family.</text>
</comment>
<evidence type="ECO:0000256" key="1">
    <source>
        <dbReference type="ARBA" id="ARBA00004127"/>
    </source>
</evidence>
<accession>A0A6I6EHW6</accession>
<comment type="function">
    <text evidence="9">Part of a membrane-bound complex that couples electron transfer with translocation of ions across the membrane.</text>
</comment>
<evidence type="ECO:0000313" key="11">
    <source>
        <dbReference type="Proteomes" id="UP000426424"/>
    </source>
</evidence>
<evidence type="ECO:0000256" key="6">
    <source>
        <dbReference type="ARBA" id="ARBA00022982"/>
    </source>
</evidence>
<feature type="transmembrane region" description="Helical" evidence="9">
    <location>
        <begin position="115"/>
        <end position="133"/>
    </location>
</feature>